<feature type="region of interest" description="Disordered" evidence="3">
    <location>
        <begin position="1"/>
        <end position="69"/>
    </location>
</feature>
<feature type="region of interest" description="Disordered" evidence="3">
    <location>
        <begin position="358"/>
        <end position="394"/>
    </location>
</feature>
<dbReference type="Gene3D" id="1.10.840.10">
    <property type="entry name" value="Ras guanine-nucleotide exchange factors catalytic domain"/>
    <property type="match status" value="1"/>
</dbReference>
<feature type="compositionally biased region" description="Polar residues" evidence="3">
    <location>
        <begin position="874"/>
        <end position="893"/>
    </location>
</feature>
<dbReference type="Gene3D" id="1.20.870.10">
    <property type="entry name" value="Son of sevenless (SoS) protein Chain: S domain 1"/>
    <property type="match status" value="1"/>
</dbReference>
<dbReference type="PROSITE" id="PS50212">
    <property type="entry name" value="RASGEF_NTER"/>
    <property type="match status" value="1"/>
</dbReference>
<evidence type="ECO:0000259" key="5">
    <source>
        <dbReference type="PROSITE" id="PS50212"/>
    </source>
</evidence>
<dbReference type="InterPro" id="IPR008937">
    <property type="entry name" value="Ras-like_GEF"/>
</dbReference>
<evidence type="ECO:0000256" key="3">
    <source>
        <dbReference type="SAM" id="MobiDB-lite"/>
    </source>
</evidence>
<feature type="region of interest" description="Disordered" evidence="3">
    <location>
        <begin position="161"/>
        <end position="202"/>
    </location>
</feature>
<sequence length="1617" mass="176852">MSSSPTENAIDSPLPEASAPDAPQVEGPASSPTPSDTPLPEKSISFNETSQDDSAVPTPSQTSPRLFFPLSAPLTGKSGITLSELIAEAGNTSTVTPDIATAEMVVAVDGSFVDTASGSAARGFKRVLDQDYGVNVQTRSPYTITGFVNQHGQRRYRVGLRDQSAPAASGASILSTTSPRNTLSKASTDSHSPNQKRRSRISMHFLPPTMFKNGSMSVRPHTAVAQGSGSKKARRTRSIPDLTELGDGVKRPQPKINTSGRTHSQSVTSFDAPRYLQNTQPYPPPKRGDIFGQVMEWCDPLPSSGSYSSQNLSGNGSQVTFDIRPLIQQPFGPGVAFDSPSLKQPFWFLPPERQLNEKHSFESTQTARQVDTRPSPARDSTVTTLIGDEDPSRPASALRIRSSELQTQFPSEVQQDVGYILSPEVASLTQYSARVFDVLQTYRGLPLLDRFSPETVNTTVIKLSLSADDTAAPRDDPRFVIWGEPNPEWDHDDHSVSRDSITDGSVGGSSSLSKRRSKAKGRPSDASRTSRGSGPPPKVLLAATIERWIAQLTSDLNYDELLNFFLTYRTYVTAIDLCQLLICRFHWALQKPVSADDEKVRRIVRVRTFVAIRYWLLTFFTVDFLPNRELRILMTKWLNSLLKDPVLKKNTDGLGIVKRLIKVAKECKQTHTQVKSSKNKPEKSVKPQDHVLGKQFAEIVTKKAQEEGEDSDLDLDFLPEEAQVPESTGNDIANANIVVATNITSGISPTRPTPLPISSLNILHRTDHAPGPLSNPGTASHQLHVLPIHQSALSRAFVRTIGRLGRWTRVLNSRSMTRSPISACADASAFDLDLNVGKDLLTINGGVETYLKAAEARRQTIGFRAPQPLMTLPPVSSATPQPEASTVLQAPQTSDDDSGDDAVTPVLSHFVPSSLPHSPPGAADPTLPPGYAEAIQASLENLPDSQPEEDYDRSSANLDINRYTQPSERPISIATTSTTSYGVPLSELGQAPTFPPLGDSQWQFDIASLDDLDLSDSSSDANVPGPSAPPGLKKPSRKLPLRRDFEFAPRPETVSSLGIVSRESVASGPSTSSISSAHGLGGNIHQWQMNALIDSLSDDEEAGVEAALRRLEGHINPERQQENASKVNGWVRHIRERLVNGDYEDEDPRFPGDSDDEEDDTLTSVDDRSAEQSVSTPPTSASEASELQVNEGLNDEGSATTPVSEQLPLNIPLPPGLDPPDSPPTTESKPSPEEAVPAEILQSRLPVSPIPQQDIEAPLSRFGNTIAPRMHTSFILGVRAEVLAQHFSMIDRELFMGVKFEELVLDDWAGTEEIDILDWTEYLKDRARFKAEHRFPEKTSALAAVRARFNLTANFVISEIVLTQPSERPLIIGKFVRIAWASETLFHGVHILTSSQKCYGQSNFHTLTAIVAALQSDWVTRAMRRSAWHRIGIFETRVLKDLKQFTSSVDNFKFIRQATDAIAESKPLETSSASVVSGGTDSKGKQAERLQVPSACIPFIGVYLSQLHRLGKLPDLIDPTAPHQSVGVNPTTNNFDPLYQPDVFSSLAPLPDSMNLEPLINVHKQRRIAEVIKSLVSGQHLASRVQFEVDKKIFNRCLRLRALDDATLQRVLATYSD</sequence>
<dbReference type="InterPro" id="IPR001895">
    <property type="entry name" value="RASGEF_cat_dom"/>
</dbReference>
<gene>
    <name evidence="6" type="ORF">D9756_007996</name>
</gene>
<dbReference type="Pfam" id="PF00618">
    <property type="entry name" value="RasGEF_N"/>
    <property type="match status" value="1"/>
</dbReference>
<evidence type="ECO:0000313" key="6">
    <source>
        <dbReference type="EMBL" id="KAF5353520.1"/>
    </source>
</evidence>
<name>A0A8H5D4U2_9AGAR</name>
<dbReference type="PROSITE" id="PS50009">
    <property type="entry name" value="RASGEF_CAT"/>
    <property type="match status" value="1"/>
</dbReference>
<feature type="compositionally biased region" description="Polar residues" evidence="3">
    <location>
        <begin position="172"/>
        <end position="193"/>
    </location>
</feature>
<dbReference type="EMBL" id="JAACJO010000010">
    <property type="protein sequence ID" value="KAF5353520.1"/>
    <property type="molecule type" value="Genomic_DNA"/>
</dbReference>
<evidence type="ECO:0000259" key="4">
    <source>
        <dbReference type="PROSITE" id="PS50009"/>
    </source>
</evidence>
<dbReference type="GO" id="GO:0005886">
    <property type="term" value="C:plasma membrane"/>
    <property type="evidence" value="ECO:0007669"/>
    <property type="project" value="TreeGrafter"/>
</dbReference>
<feature type="region of interest" description="Disordered" evidence="3">
    <location>
        <begin position="475"/>
        <end position="538"/>
    </location>
</feature>
<dbReference type="Proteomes" id="UP000559027">
    <property type="component" value="Unassembled WGS sequence"/>
</dbReference>
<dbReference type="SUPFAM" id="SSF48366">
    <property type="entry name" value="Ras GEF"/>
    <property type="match status" value="1"/>
</dbReference>
<feature type="region of interest" description="Disordered" evidence="3">
    <location>
        <begin position="1142"/>
        <end position="1236"/>
    </location>
</feature>
<dbReference type="Pfam" id="PF00617">
    <property type="entry name" value="RasGEF"/>
    <property type="match status" value="1"/>
</dbReference>
<dbReference type="PANTHER" id="PTHR23113">
    <property type="entry name" value="GUANINE NUCLEOTIDE EXCHANGE FACTOR"/>
    <property type="match status" value="1"/>
</dbReference>
<feature type="compositionally biased region" description="Polar residues" evidence="3">
    <location>
        <begin position="1171"/>
        <end position="1188"/>
    </location>
</feature>
<evidence type="ECO:0000256" key="2">
    <source>
        <dbReference type="PROSITE-ProRule" id="PRU00168"/>
    </source>
</evidence>
<protein>
    <recommendedName>
        <fullName evidence="8">Ras GEF</fullName>
    </recommendedName>
</protein>
<keyword evidence="1 2" id="KW-0344">Guanine-nucleotide releasing factor</keyword>
<dbReference type="InterPro" id="IPR023578">
    <property type="entry name" value="Ras_GEF_dom_sf"/>
</dbReference>
<comment type="caution">
    <text evidence="6">The sequence shown here is derived from an EMBL/GenBank/DDBJ whole genome shotgun (WGS) entry which is preliminary data.</text>
</comment>
<evidence type="ECO:0008006" key="8">
    <source>
        <dbReference type="Google" id="ProtNLM"/>
    </source>
</evidence>
<dbReference type="CDD" id="cd06224">
    <property type="entry name" value="REM"/>
    <property type="match status" value="1"/>
</dbReference>
<evidence type="ECO:0000256" key="1">
    <source>
        <dbReference type="ARBA" id="ARBA00022658"/>
    </source>
</evidence>
<dbReference type="GO" id="GO:0005085">
    <property type="term" value="F:guanyl-nucleotide exchange factor activity"/>
    <property type="evidence" value="ECO:0007669"/>
    <property type="project" value="UniProtKB-KW"/>
</dbReference>
<feature type="region of interest" description="Disordered" evidence="3">
    <location>
        <begin position="221"/>
        <end position="266"/>
    </location>
</feature>
<feature type="region of interest" description="Disordered" evidence="3">
    <location>
        <begin position="1013"/>
        <end position="1038"/>
    </location>
</feature>
<organism evidence="6 7">
    <name type="scientific">Leucocoprinus leucothites</name>
    <dbReference type="NCBI Taxonomy" id="201217"/>
    <lineage>
        <taxon>Eukaryota</taxon>
        <taxon>Fungi</taxon>
        <taxon>Dikarya</taxon>
        <taxon>Basidiomycota</taxon>
        <taxon>Agaricomycotina</taxon>
        <taxon>Agaricomycetes</taxon>
        <taxon>Agaricomycetidae</taxon>
        <taxon>Agaricales</taxon>
        <taxon>Agaricineae</taxon>
        <taxon>Agaricaceae</taxon>
        <taxon>Leucocoprinus</taxon>
    </lineage>
</organism>
<keyword evidence="7" id="KW-1185">Reference proteome</keyword>
<dbReference type="PANTHER" id="PTHR23113:SF363">
    <property type="entry name" value="PROTEIN SON OF SEVENLESS"/>
    <property type="match status" value="1"/>
</dbReference>
<reference evidence="6 7" key="1">
    <citation type="journal article" date="2020" name="ISME J.">
        <title>Uncovering the hidden diversity of litter-decomposition mechanisms in mushroom-forming fungi.</title>
        <authorList>
            <person name="Floudas D."/>
            <person name="Bentzer J."/>
            <person name="Ahren D."/>
            <person name="Johansson T."/>
            <person name="Persson P."/>
            <person name="Tunlid A."/>
        </authorList>
    </citation>
    <scope>NUCLEOTIDE SEQUENCE [LARGE SCALE GENOMIC DNA]</scope>
    <source>
        <strain evidence="6 7">CBS 146.42</strain>
    </source>
</reference>
<dbReference type="GO" id="GO:0007265">
    <property type="term" value="P:Ras protein signal transduction"/>
    <property type="evidence" value="ECO:0007669"/>
    <property type="project" value="TreeGrafter"/>
</dbReference>
<feature type="region of interest" description="Disordered" evidence="3">
    <location>
        <begin position="865"/>
        <end position="929"/>
    </location>
</feature>
<feature type="compositionally biased region" description="Polar residues" evidence="3">
    <location>
        <begin position="255"/>
        <end position="266"/>
    </location>
</feature>
<dbReference type="InterPro" id="IPR000651">
    <property type="entry name" value="Ras-like_Gua-exchang_fac_N"/>
</dbReference>
<evidence type="ECO:0000313" key="7">
    <source>
        <dbReference type="Proteomes" id="UP000559027"/>
    </source>
</evidence>
<feature type="compositionally biased region" description="Polar residues" evidence="3">
    <location>
        <begin position="44"/>
        <end position="64"/>
    </location>
</feature>
<dbReference type="SMART" id="SM00229">
    <property type="entry name" value="RasGEFN"/>
    <property type="match status" value="1"/>
</dbReference>
<dbReference type="SMART" id="SM00147">
    <property type="entry name" value="RasGEF"/>
    <property type="match status" value="1"/>
</dbReference>
<feature type="domain" description="N-terminal Ras-GEF" evidence="5">
    <location>
        <begin position="536"/>
        <end position="665"/>
    </location>
</feature>
<feature type="compositionally biased region" description="Acidic residues" evidence="3">
    <location>
        <begin position="1142"/>
        <end position="1161"/>
    </location>
</feature>
<feature type="compositionally biased region" description="Pro residues" evidence="3">
    <location>
        <begin position="1211"/>
        <end position="1223"/>
    </location>
</feature>
<dbReference type="InterPro" id="IPR036964">
    <property type="entry name" value="RASGEF_cat_dom_sf"/>
</dbReference>
<dbReference type="OrthoDB" id="10254377at2759"/>
<feature type="compositionally biased region" description="Basic and acidic residues" evidence="3">
    <location>
        <begin position="488"/>
        <end position="501"/>
    </location>
</feature>
<feature type="domain" description="Ras-GEF" evidence="4">
    <location>
        <begin position="1279"/>
        <end position="1612"/>
    </location>
</feature>
<accession>A0A8H5D4U2</accession>
<proteinExistence type="predicted"/>